<dbReference type="GO" id="GO:0046933">
    <property type="term" value="F:proton-transporting ATP synthase activity, rotational mechanism"/>
    <property type="evidence" value="ECO:0007669"/>
    <property type="project" value="TreeGrafter"/>
</dbReference>
<dbReference type="GO" id="GO:0008564">
    <property type="term" value="F:protein-exporting ATPase activity"/>
    <property type="evidence" value="ECO:0007669"/>
    <property type="project" value="UniProtKB-EC"/>
</dbReference>
<comment type="subcellular location">
    <subcellularLocation>
        <location evidence="1">Cytoplasm</location>
    </subcellularLocation>
</comment>
<evidence type="ECO:0000256" key="8">
    <source>
        <dbReference type="ARBA" id="ARBA00034006"/>
    </source>
</evidence>
<evidence type="ECO:0000256" key="6">
    <source>
        <dbReference type="ARBA" id="ARBA00022927"/>
    </source>
</evidence>
<dbReference type="PANTHER" id="PTHR15184:SF9">
    <property type="entry name" value="SPI-1 TYPE 3 SECRETION SYSTEM ATPASE"/>
    <property type="match status" value="1"/>
</dbReference>
<gene>
    <name evidence="10" type="ORF">FHR20_003373</name>
</gene>
<evidence type="ECO:0000256" key="1">
    <source>
        <dbReference type="ARBA" id="ARBA00004496"/>
    </source>
</evidence>
<dbReference type="InterPro" id="IPR005714">
    <property type="entry name" value="ATPase_T3SS_FliI/YscN"/>
</dbReference>
<dbReference type="SMART" id="SM00382">
    <property type="entry name" value="AAA"/>
    <property type="match status" value="1"/>
</dbReference>
<keyword evidence="11" id="KW-1185">Reference proteome</keyword>
<dbReference type="RefSeq" id="WP_167300745.1">
    <property type="nucleotide sequence ID" value="NZ_JAASQV010000003.1"/>
</dbReference>
<evidence type="ECO:0000259" key="9">
    <source>
        <dbReference type="SMART" id="SM00382"/>
    </source>
</evidence>
<name>A0A7X5V2L9_9SPHN</name>
<keyword evidence="3" id="KW-0963">Cytoplasm</keyword>
<sequence>MTLHPFLQRLRDLELVRPIGFVRKVAHGHFEATGPACTVGDLCEVAGEGAAVRVEVAAVDEAGLILVPLEQNRQVRPGARVTALPGGGSAAVGDGFAGRAIDAFGRPFDGGGAIAVEARTALAGSVPRPLDRAAPRRMVKTGLRAIDGLLTLGEGQRVGIFAAAGVGKTSLLEQLAGQIECDRVVLCLVGERGREVEAIWRTLSARADAERFTLVAATSDETAALRARAANVALCLAEHWRDRGQHVLLVVDSVTRLAMALREIGLAAGEPPTVRAYTPNVFAALPRLVERCGATGGGGAITAVMTVLSETDDVDDPIVEVMKSLLDGHIVLSRTLAERGHFPAIDVSRSISRQAARLMERQHASAARTAVTQLGVYDEARVMIESGVYKDGANAEIDQAIAMRAKLMAFLRQGQSENSGFADTLSGLRTAAGSGGHA</sequence>
<dbReference type="InterPro" id="IPR003593">
    <property type="entry name" value="AAA+_ATPase"/>
</dbReference>
<dbReference type="GO" id="GO:0030257">
    <property type="term" value="C:type III protein secretion system complex"/>
    <property type="evidence" value="ECO:0007669"/>
    <property type="project" value="InterPro"/>
</dbReference>
<proteinExistence type="predicted"/>
<keyword evidence="4" id="KW-0547">Nucleotide-binding</keyword>
<dbReference type="Pfam" id="PF18269">
    <property type="entry name" value="T3SS_ATPase_C"/>
    <property type="match status" value="1"/>
</dbReference>
<reference evidence="10 11" key="1">
    <citation type="submission" date="2020-03" db="EMBL/GenBank/DDBJ databases">
        <title>Genomic Encyclopedia of Type Strains, Phase IV (KMG-IV): sequencing the most valuable type-strain genomes for metagenomic binning, comparative biology and taxonomic classification.</title>
        <authorList>
            <person name="Goeker M."/>
        </authorList>
    </citation>
    <scope>NUCLEOTIDE SEQUENCE [LARGE SCALE GENOMIC DNA]</scope>
    <source>
        <strain evidence="10 11">DSM 4733</strain>
    </source>
</reference>
<keyword evidence="5" id="KW-0067">ATP-binding</keyword>
<evidence type="ECO:0000256" key="4">
    <source>
        <dbReference type="ARBA" id="ARBA00022741"/>
    </source>
</evidence>
<dbReference type="InterPro" id="IPR050053">
    <property type="entry name" value="ATPase_alpha/beta_chains"/>
</dbReference>
<keyword evidence="6" id="KW-0653">Protein transport</keyword>
<feature type="domain" description="AAA+ ATPase" evidence="9">
    <location>
        <begin position="154"/>
        <end position="336"/>
    </location>
</feature>
<dbReference type="PROSITE" id="PS00152">
    <property type="entry name" value="ATPASE_ALPHA_BETA"/>
    <property type="match status" value="1"/>
</dbReference>
<evidence type="ECO:0000256" key="2">
    <source>
        <dbReference type="ARBA" id="ARBA00022448"/>
    </source>
</evidence>
<comment type="caution">
    <text evidence="10">The sequence shown here is derived from an EMBL/GenBank/DDBJ whole genome shotgun (WGS) entry which is preliminary data.</text>
</comment>
<dbReference type="NCBIfam" id="TIGR01026">
    <property type="entry name" value="fliI_yscN"/>
    <property type="match status" value="1"/>
</dbReference>
<dbReference type="GO" id="GO:0005524">
    <property type="term" value="F:ATP binding"/>
    <property type="evidence" value="ECO:0007669"/>
    <property type="project" value="UniProtKB-KW"/>
</dbReference>
<dbReference type="PANTHER" id="PTHR15184">
    <property type="entry name" value="ATP SYNTHASE"/>
    <property type="match status" value="1"/>
</dbReference>
<dbReference type="Proteomes" id="UP000564677">
    <property type="component" value="Unassembled WGS sequence"/>
</dbReference>
<dbReference type="GO" id="GO:0030254">
    <property type="term" value="P:protein secretion by the type III secretion system"/>
    <property type="evidence" value="ECO:0007669"/>
    <property type="project" value="InterPro"/>
</dbReference>
<accession>A0A7X5V2L9</accession>
<dbReference type="InterPro" id="IPR040627">
    <property type="entry name" value="T3SS_ATPase_C"/>
</dbReference>
<dbReference type="Pfam" id="PF00006">
    <property type="entry name" value="ATP-synt_ab"/>
    <property type="match status" value="1"/>
</dbReference>
<dbReference type="GO" id="GO:0016887">
    <property type="term" value="F:ATP hydrolysis activity"/>
    <property type="evidence" value="ECO:0007669"/>
    <property type="project" value="InterPro"/>
</dbReference>
<dbReference type="EMBL" id="JAASQV010000003">
    <property type="protein sequence ID" value="NIJ66400.1"/>
    <property type="molecule type" value="Genomic_DNA"/>
</dbReference>
<evidence type="ECO:0000256" key="7">
    <source>
        <dbReference type="ARBA" id="ARBA00022967"/>
    </source>
</evidence>
<dbReference type="GO" id="GO:0005737">
    <property type="term" value="C:cytoplasm"/>
    <property type="evidence" value="ECO:0007669"/>
    <property type="project" value="UniProtKB-SubCell"/>
</dbReference>
<dbReference type="Gene3D" id="3.40.50.12240">
    <property type="match status" value="1"/>
</dbReference>
<keyword evidence="2" id="KW-0813">Transport</keyword>
<dbReference type="SUPFAM" id="SSF52540">
    <property type="entry name" value="P-loop containing nucleoside triphosphate hydrolases"/>
    <property type="match status" value="1"/>
</dbReference>
<comment type="catalytic activity">
    <reaction evidence="8">
        <text>ATP + H2O + cellular proteinSide 1 = ADP + phosphate + cellular proteinSide 2.</text>
        <dbReference type="EC" id="7.4.2.8"/>
    </reaction>
</comment>
<evidence type="ECO:0000256" key="5">
    <source>
        <dbReference type="ARBA" id="ARBA00022840"/>
    </source>
</evidence>
<keyword evidence="7" id="KW-1278">Translocase</keyword>
<organism evidence="10 11">
    <name type="scientific">Sphingomonas leidyi</name>
    <dbReference type="NCBI Taxonomy" id="68569"/>
    <lineage>
        <taxon>Bacteria</taxon>
        <taxon>Pseudomonadati</taxon>
        <taxon>Pseudomonadota</taxon>
        <taxon>Alphaproteobacteria</taxon>
        <taxon>Sphingomonadales</taxon>
        <taxon>Sphingomonadaceae</taxon>
        <taxon>Sphingomonas</taxon>
    </lineage>
</organism>
<evidence type="ECO:0000256" key="3">
    <source>
        <dbReference type="ARBA" id="ARBA00022490"/>
    </source>
</evidence>
<dbReference type="InterPro" id="IPR020003">
    <property type="entry name" value="ATPase_a/bsu_AS"/>
</dbReference>
<dbReference type="AlphaFoldDB" id="A0A7X5V2L9"/>
<dbReference type="InterPro" id="IPR027417">
    <property type="entry name" value="P-loop_NTPase"/>
</dbReference>
<dbReference type="InterPro" id="IPR000194">
    <property type="entry name" value="ATPase_F1/V1/A1_a/bsu_nucl-bd"/>
</dbReference>
<protein>
    <submittedName>
        <fullName evidence="10">Flagellum-specific ATP synthase</fullName>
    </submittedName>
</protein>
<evidence type="ECO:0000313" key="11">
    <source>
        <dbReference type="Proteomes" id="UP000564677"/>
    </source>
</evidence>
<evidence type="ECO:0000313" key="10">
    <source>
        <dbReference type="EMBL" id="NIJ66400.1"/>
    </source>
</evidence>